<comment type="caution">
    <text evidence="1">The sequence shown here is derived from an EMBL/GenBank/DDBJ whole genome shotgun (WGS) entry which is preliminary data.</text>
</comment>
<keyword evidence="2" id="KW-1185">Reference proteome</keyword>
<organism evidence="1 2">
    <name type="scientific">Vaccinium darrowii</name>
    <dbReference type="NCBI Taxonomy" id="229202"/>
    <lineage>
        <taxon>Eukaryota</taxon>
        <taxon>Viridiplantae</taxon>
        <taxon>Streptophyta</taxon>
        <taxon>Embryophyta</taxon>
        <taxon>Tracheophyta</taxon>
        <taxon>Spermatophyta</taxon>
        <taxon>Magnoliopsida</taxon>
        <taxon>eudicotyledons</taxon>
        <taxon>Gunneridae</taxon>
        <taxon>Pentapetalae</taxon>
        <taxon>asterids</taxon>
        <taxon>Ericales</taxon>
        <taxon>Ericaceae</taxon>
        <taxon>Vaccinioideae</taxon>
        <taxon>Vaccinieae</taxon>
        <taxon>Vaccinium</taxon>
    </lineage>
</organism>
<accession>A0ACB7YB31</accession>
<evidence type="ECO:0000313" key="1">
    <source>
        <dbReference type="EMBL" id="KAH7850626.1"/>
    </source>
</evidence>
<evidence type="ECO:0000313" key="2">
    <source>
        <dbReference type="Proteomes" id="UP000828048"/>
    </source>
</evidence>
<sequence>MAKPRKSKNEDQKVDNSEAVVRHQKLCLSIDMDQRRVYGYTELEIVVPDNGVVGLHADNLAIERVTVDGEPAAFELFPLCLHAESENRWCAVSSVTSAADAAGSVYLSSLERELVPNLLIMCSKHVKSVSEQEGQQNSESVLHSPEEPDQNVKLVRVDYWVEKAETGIHFGDNILHTDNQIRRAHCWFPCVDDSSQRCCYDLEYTVANNFVAVSNGKLLYQVLGKDGLCKTYVYGLDIPVAAQWISLAVAPFEVFPDRYSGLLSYMCLPAYLSKLRNTVGFFHSAFSHYEEYLSASFPFGSYTQVFIVPEMAISSTSSGASLTILSSQVLYDEKVIDQTIETRIKLAFALARQWFGVYITPEEPNDGWLLDGLAEFLSDSYIKRFLGNNEARYRRYKANCAVCRADDSGATALSYSASSKDLYGTQCIGLFGKIRSWKSVAVLQMLEKQMGPESFRKILQTIVLRAQDTTRPLRTLSTKEFRHYANKIGNLERPFLKEFFPRWVGSCGCPVLRMGFSYSKRKNMVELAVMRGCTATSDSIATVANGNPDSESREGAVGCPGMMSIRVHELDGMYDHPVLPMAGEAWQLLEIQCHSKLAAKRFQKPKKGSKPDGSDDNGDVVSTLDLRPNADSPLLWLRADPEMEYLAEINFNQPVQMWINQLEKDKDVVAQSQAITMLEALPQLSFSVVNALNNFLLDAQVFWRVRIEAAFALAHTATEETDWAGLLHLIKFYKSRRFDANIGLPKPNDFHDFPEYFVLEAIPNAIAMIRSADQKSPREAVEFVLQLLKYNDNNGNPYSDVFWVSALVQSIGELEFGQQSIPFLSSLLKRIDRLLQFDRLMPSYNGILMISCIRTLTQVALKLSEFVSLDHVIELIKPFRGSKTMWKVSVEASKALLDLEFYRHGINAALMLFIKYLEEEPSLRGQAKLGVHVTRLCQIRSGSDLADDVKSETLVSLLCLLESSMAFNNVVLRHYLFCILQVLARRPPTLYGVPRDETVRMGAATFNELKNIFAIVLKQSKPPEHPTDAANILTGEIPNHLHLEPTWEIPIPSLLEPTGVIPNPSHMEPTCEILDPSHVEPPVDISTVNVSKPSQPDPTVNILNLSKQDPAVGILKLPHPEPPLHTPNLSHDDLVIPEVSKGADTDSNSRERVKPVAKIRVKHSAASSRAEDADNATVEKSLGGPSSSVSVDAPQRNFADAVSTSYQNFEEVNSCHDRESRMTASIGSAKLASEGDELGKELQCTADSSKVSSPTIEKDDGGAKTQKYASLQTLFVAKHDLDSVSLVMAETYLHGKEREKKKKKKDKEKKRRRDDPEYLERKRLKKERKQKEKDMAKASSMVELQSAEGKLETNLVTASEMQRKEGEIESREAKSSTVELQLKQGERQLKQVEGGVSKVVIKRMDSRCDPSEVTSSSHKFRIKIKNRTLDDKSQGM</sequence>
<proteinExistence type="predicted"/>
<dbReference type="Proteomes" id="UP000828048">
    <property type="component" value="Chromosome 8"/>
</dbReference>
<gene>
    <name evidence="1" type="ORF">Vadar_000598</name>
</gene>
<reference evidence="1 2" key="1">
    <citation type="journal article" date="2021" name="Hortic Res">
        <title>High-quality reference genome and annotation aids understanding of berry development for evergreen blueberry (Vaccinium darrowii).</title>
        <authorList>
            <person name="Yu J."/>
            <person name="Hulse-Kemp A.M."/>
            <person name="Babiker E."/>
            <person name="Staton M."/>
        </authorList>
    </citation>
    <scope>NUCLEOTIDE SEQUENCE [LARGE SCALE GENOMIC DNA]</scope>
    <source>
        <strain evidence="2">cv. NJ 8807/NJ 8810</strain>
        <tissue evidence="1">Young leaf</tissue>
    </source>
</reference>
<protein>
    <submittedName>
        <fullName evidence="1">Uncharacterized protein</fullName>
    </submittedName>
</protein>
<dbReference type="EMBL" id="CM037158">
    <property type="protein sequence ID" value="KAH7850626.1"/>
    <property type="molecule type" value="Genomic_DNA"/>
</dbReference>
<name>A0ACB7YB31_9ERIC</name>